<dbReference type="Pfam" id="PF02441">
    <property type="entry name" value="Flavoprotein"/>
    <property type="match status" value="1"/>
</dbReference>
<evidence type="ECO:0000256" key="1">
    <source>
        <dbReference type="ARBA" id="ARBA00022793"/>
    </source>
</evidence>
<feature type="binding site" evidence="3">
    <location>
        <position position="342"/>
    </location>
    <ligand>
        <name>CTP</name>
        <dbReference type="ChEBI" id="CHEBI:37563"/>
    </ligand>
</feature>
<feature type="domain" description="Flavoprotein" evidence="5">
    <location>
        <begin position="3"/>
        <end position="171"/>
    </location>
</feature>
<comment type="catalytic activity">
    <reaction evidence="3 4">
        <text>(R)-4'-phosphopantothenate + L-cysteine + CTP = N-[(R)-4-phosphopantothenoyl]-L-cysteine + CMP + diphosphate + H(+)</text>
        <dbReference type="Rhea" id="RHEA:19397"/>
        <dbReference type="ChEBI" id="CHEBI:10986"/>
        <dbReference type="ChEBI" id="CHEBI:15378"/>
        <dbReference type="ChEBI" id="CHEBI:33019"/>
        <dbReference type="ChEBI" id="CHEBI:35235"/>
        <dbReference type="ChEBI" id="CHEBI:37563"/>
        <dbReference type="ChEBI" id="CHEBI:59458"/>
        <dbReference type="ChEBI" id="CHEBI:60377"/>
        <dbReference type="EC" id="6.3.2.5"/>
    </reaction>
</comment>
<comment type="cofactor">
    <cofactor evidence="3">
        <name>Mg(2+)</name>
        <dbReference type="ChEBI" id="CHEBI:18420"/>
    </cofactor>
</comment>
<dbReference type="GO" id="GO:0015937">
    <property type="term" value="P:coenzyme A biosynthetic process"/>
    <property type="evidence" value="ECO:0007669"/>
    <property type="project" value="UniProtKB-UniRule"/>
</dbReference>
<keyword evidence="3" id="KW-0479">Metal-binding</keyword>
<accession>A0A9D2GVS5</accession>
<comment type="caution">
    <text evidence="3">Lacks conserved residue(s) required for the propagation of feature annotation.</text>
</comment>
<dbReference type="Gene3D" id="3.40.50.10300">
    <property type="entry name" value="CoaB-like"/>
    <property type="match status" value="1"/>
</dbReference>
<dbReference type="InterPro" id="IPR007085">
    <property type="entry name" value="DNA/pantothenate-metab_flavo_C"/>
</dbReference>
<feature type="region of interest" description="Phosphopantothenoylcysteine decarboxylase" evidence="3">
    <location>
        <begin position="1"/>
        <end position="192"/>
    </location>
</feature>
<dbReference type="Pfam" id="PF04127">
    <property type="entry name" value="DFP"/>
    <property type="match status" value="1"/>
</dbReference>
<dbReference type="GO" id="GO:0010181">
    <property type="term" value="F:FMN binding"/>
    <property type="evidence" value="ECO:0007669"/>
    <property type="project" value="UniProtKB-UniRule"/>
</dbReference>
<dbReference type="SUPFAM" id="SSF102645">
    <property type="entry name" value="CoaB-like"/>
    <property type="match status" value="1"/>
</dbReference>
<dbReference type="GO" id="GO:0071513">
    <property type="term" value="C:phosphopantothenoylcysteine decarboxylase complex"/>
    <property type="evidence" value="ECO:0007669"/>
    <property type="project" value="TreeGrafter"/>
</dbReference>
<dbReference type="GO" id="GO:0004633">
    <property type="term" value="F:phosphopantothenoylcysteine decarboxylase activity"/>
    <property type="evidence" value="ECO:0007669"/>
    <property type="project" value="UniProtKB-UniRule"/>
</dbReference>
<feature type="binding site" evidence="3">
    <location>
        <position position="289"/>
    </location>
    <ligand>
        <name>CTP</name>
        <dbReference type="ChEBI" id="CHEBI:37563"/>
    </ligand>
</feature>
<dbReference type="PANTHER" id="PTHR14359">
    <property type="entry name" value="HOMO-OLIGOMERIC FLAVIN CONTAINING CYS DECARBOXYLASE FAMILY"/>
    <property type="match status" value="1"/>
</dbReference>
<dbReference type="PANTHER" id="PTHR14359:SF6">
    <property type="entry name" value="PHOSPHOPANTOTHENOYLCYSTEINE DECARBOXYLASE"/>
    <property type="match status" value="1"/>
</dbReference>
<dbReference type="EC" id="4.1.1.36" evidence="3"/>
<proteinExistence type="inferred from homology"/>
<evidence type="ECO:0000313" key="7">
    <source>
        <dbReference type="EMBL" id="HIZ90257.1"/>
    </source>
</evidence>
<dbReference type="AlphaFoldDB" id="A0A9D2GVS5"/>
<feature type="binding site" evidence="3">
    <location>
        <position position="338"/>
    </location>
    <ligand>
        <name>CTP</name>
        <dbReference type="ChEBI" id="CHEBI:37563"/>
    </ligand>
</feature>
<dbReference type="EC" id="6.3.2.5" evidence="3"/>
<feature type="binding site" evidence="3">
    <location>
        <position position="280"/>
    </location>
    <ligand>
        <name>CTP</name>
        <dbReference type="ChEBI" id="CHEBI:37563"/>
    </ligand>
</feature>
<reference evidence="7" key="1">
    <citation type="journal article" date="2021" name="PeerJ">
        <title>Extensive microbial diversity within the chicken gut microbiome revealed by metagenomics and culture.</title>
        <authorList>
            <person name="Gilroy R."/>
            <person name="Ravi A."/>
            <person name="Getino M."/>
            <person name="Pursley I."/>
            <person name="Horton D.L."/>
            <person name="Alikhan N.F."/>
            <person name="Baker D."/>
            <person name="Gharbi K."/>
            <person name="Hall N."/>
            <person name="Watson M."/>
            <person name="Adriaenssens E.M."/>
            <person name="Foster-Nyarko E."/>
            <person name="Jarju S."/>
            <person name="Secka A."/>
            <person name="Antonio M."/>
            <person name="Oren A."/>
            <person name="Chaudhuri R.R."/>
            <person name="La Ragione R."/>
            <person name="Hildebrand F."/>
            <person name="Pallen M.J."/>
        </authorList>
    </citation>
    <scope>NUCLEOTIDE SEQUENCE</scope>
    <source>
        <strain evidence="7">ChiW4-1371</strain>
    </source>
</reference>
<keyword evidence="2 3" id="KW-0456">Lyase</keyword>
<comment type="similarity">
    <text evidence="3 4">In the C-terminal section; belongs to the PPC synthetase family.</text>
</comment>
<dbReference type="SUPFAM" id="SSF52507">
    <property type="entry name" value="Homo-oligomeric flavin-containing Cys decarboxylases, HFCD"/>
    <property type="match status" value="1"/>
</dbReference>
<dbReference type="GO" id="GO:0004632">
    <property type="term" value="F:phosphopantothenate--cysteine ligase activity"/>
    <property type="evidence" value="ECO:0007669"/>
    <property type="project" value="UniProtKB-UniRule"/>
</dbReference>
<feature type="binding site" evidence="3">
    <location>
        <position position="324"/>
    </location>
    <ligand>
        <name>CTP</name>
        <dbReference type="ChEBI" id="CHEBI:37563"/>
    </ligand>
</feature>
<keyword evidence="1 3" id="KW-0210">Decarboxylase</keyword>
<comment type="function">
    <text evidence="4">Catalyzes two steps in the biosynthesis of coenzyme A. In the first step cysteine is conjugated to 4'-phosphopantothenate to form 4-phosphopantothenoylcysteine, in the latter compound is decarboxylated to form 4'-phosphopantotheine.</text>
</comment>
<dbReference type="NCBIfam" id="TIGR00521">
    <property type="entry name" value="coaBC_dfp"/>
    <property type="match status" value="1"/>
</dbReference>
<comment type="caution">
    <text evidence="7">The sequence shown here is derived from an EMBL/GenBank/DDBJ whole genome shotgun (WGS) entry which is preliminary data.</text>
</comment>
<gene>
    <name evidence="3 7" type="primary">coaBC</name>
    <name evidence="7" type="ORF">H9804_09955</name>
</gene>
<protein>
    <recommendedName>
        <fullName evidence="3">Coenzyme A biosynthesis bifunctional protein CoaBC</fullName>
    </recommendedName>
    <alternativeName>
        <fullName evidence="3">DNA/pantothenate metabolism flavoprotein</fullName>
    </alternativeName>
    <alternativeName>
        <fullName evidence="3">Phosphopantothenoylcysteine synthetase/decarboxylase</fullName>
        <shortName evidence="3">PPCS-PPCDC</shortName>
    </alternativeName>
    <domain>
        <recommendedName>
            <fullName evidence="3">Phosphopantothenoylcysteine decarboxylase</fullName>
            <shortName evidence="3">PPC decarboxylase</shortName>
            <shortName evidence="3">PPC-DC</shortName>
            <ecNumber evidence="3">4.1.1.36</ecNumber>
        </recommendedName>
        <alternativeName>
            <fullName evidence="3">CoaC</fullName>
        </alternativeName>
    </domain>
    <domain>
        <recommendedName>
            <fullName evidence="3">Phosphopantothenate--cysteine ligase</fullName>
            <ecNumber evidence="3">6.3.2.5</ecNumber>
        </recommendedName>
        <alternativeName>
            <fullName evidence="3">CoaB</fullName>
        </alternativeName>
        <alternativeName>
            <fullName evidence="3">Phosphopantothenoylcysteine synthetase</fullName>
            <shortName evidence="3">PPC synthetase</shortName>
            <shortName evidence="3">PPC-S</shortName>
        </alternativeName>
    </domain>
</protein>
<comment type="function">
    <text evidence="3">Catalyzes two sequential steps in the biosynthesis of coenzyme A. In the first step cysteine is conjugated to 4'-phosphopantothenate to form 4-phosphopantothenoylcysteine. In the second step the latter compound is decarboxylated to form 4'-phosphopantotheine.</text>
</comment>
<comment type="similarity">
    <text evidence="3 4">In the N-terminal section; belongs to the HFCD (homo-oligomeric flavin containing Cys decarboxylase) superfamily.</text>
</comment>
<evidence type="ECO:0000256" key="4">
    <source>
        <dbReference type="RuleBase" id="RU364078"/>
    </source>
</evidence>
<dbReference type="EMBL" id="DXAQ01000147">
    <property type="protein sequence ID" value="HIZ90257.1"/>
    <property type="molecule type" value="Genomic_DNA"/>
</dbReference>
<keyword evidence="3" id="KW-0460">Magnesium</keyword>
<dbReference type="InterPro" id="IPR035929">
    <property type="entry name" value="CoaB-like_sf"/>
</dbReference>
<dbReference type="Proteomes" id="UP000824176">
    <property type="component" value="Unassembled WGS sequence"/>
</dbReference>
<comment type="pathway">
    <text evidence="3 4">Cofactor biosynthesis; coenzyme A biosynthesis; CoA from (R)-pantothenate: step 2/5.</text>
</comment>
<evidence type="ECO:0000256" key="3">
    <source>
        <dbReference type="HAMAP-Rule" id="MF_02225"/>
    </source>
</evidence>
<organism evidence="7 8">
    <name type="scientific">Candidatus Mucispirillum faecigallinarum</name>
    <dbReference type="NCBI Taxonomy" id="2838699"/>
    <lineage>
        <taxon>Bacteria</taxon>
        <taxon>Pseudomonadati</taxon>
        <taxon>Deferribacterota</taxon>
        <taxon>Deferribacteres</taxon>
        <taxon>Deferribacterales</taxon>
        <taxon>Mucispirillaceae</taxon>
        <taxon>Mucispirillum</taxon>
    </lineage>
</organism>
<keyword evidence="3 4" id="KW-0436">Ligase</keyword>
<dbReference type="InterPro" id="IPR005252">
    <property type="entry name" value="CoaBC"/>
</dbReference>
<evidence type="ECO:0000259" key="6">
    <source>
        <dbReference type="Pfam" id="PF04127"/>
    </source>
</evidence>
<name>A0A9D2GVS5_9BACT</name>
<dbReference type="GO" id="GO:0046872">
    <property type="term" value="F:metal ion binding"/>
    <property type="evidence" value="ECO:0007669"/>
    <property type="project" value="UniProtKB-KW"/>
</dbReference>
<evidence type="ECO:0000256" key="2">
    <source>
        <dbReference type="ARBA" id="ARBA00023239"/>
    </source>
</evidence>
<dbReference type="InterPro" id="IPR003382">
    <property type="entry name" value="Flavoprotein"/>
</dbReference>
<sequence>MSNILVGVTGGIAAYKSSYLVREFIKAGYNVKVMMTKKAESFVGHTTFEALSLNPVLRDEFSPTPISHIDYASWADICIIAPATANIIGKINAGIADNELLSTILALKCPLVLAPAMNTNMYNNVIVQENIKNLQSKGIYMILPAEGLLACQTEGAGKMQEPEIIAKKVINILNNGSDTSLKIENDMLSGLNILITAGPTKEYIDPVRYITNKSSGKMGYALAEEAYKMGANVTLISGEVNISSDIPNIHKVVSAEDMYNAFLSFYESADIMIMAAAVADYAPVYENNKIKKNNDEMILSLKKTKDILSYAGSHKKDNQILVGFAAETNNLEEYAAQKLAKKHADIIAANDVSRKDIGFDSDNNEMTLFFANGSITHTGMQSKKDIAKIILAESAILYNEKNS</sequence>
<evidence type="ECO:0000259" key="5">
    <source>
        <dbReference type="Pfam" id="PF02441"/>
    </source>
</evidence>
<feature type="domain" description="DNA/pantothenate metabolism flavoprotein C-terminal" evidence="6">
    <location>
        <begin position="188"/>
        <end position="393"/>
    </location>
</feature>
<comment type="cofactor">
    <cofactor evidence="3">
        <name>FMN</name>
        <dbReference type="ChEBI" id="CHEBI:58210"/>
    </cofactor>
    <text evidence="3">Binds 1 FMN per subunit.</text>
</comment>
<keyword evidence="3 4" id="KW-0288">FMN</keyword>
<dbReference type="GO" id="GO:0015941">
    <property type="term" value="P:pantothenate catabolic process"/>
    <property type="evidence" value="ECO:0007669"/>
    <property type="project" value="InterPro"/>
</dbReference>
<feature type="active site" description="Proton donor" evidence="3">
    <location>
        <position position="151"/>
    </location>
</feature>
<dbReference type="HAMAP" id="MF_02225">
    <property type="entry name" value="CoaBC"/>
    <property type="match status" value="1"/>
</dbReference>
<keyword evidence="3" id="KW-0511">Multifunctional enzyme</keyword>
<feature type="region of interest" description="Phosphopantothenate--cysteine ligase" evidence="3">
    <location>
        <begin position="193"/>
        <end position="403"/>
    </location>
</feature>
<reference evidence="7" key="2">
    <citation type="submission" date="2021-04" db="EMBL/GenBank/DDBJ databases">
        <authorList>
            <person name="Gilroy R."/>
        </authorList>
    </citation>
    <scope>NUCLEOTIDE SEQUENCE</scope>
    <source>
        <strain evidence="7">ChiW4-1371</strain>
    </source>
</reference>
<dbReference type="InterPro" id="IPR036551">
    <property type="entry name" value="Flavin_trans-like"/>
</dbReference>
<comment type="pathway">
    <text evidence="3 4">Cofactor biosynthesis; coenzyme A biosynthesis; CoA from (R)-pantothenate: step 3/5.</text>
</comment>
<comment type="catalytic activity">
    <reaction evidence="3 4">
        <text>N-[(R)-4-phosphopantothenoyl]-L-cysteine + H(+) = (R)-4'-phosphopantetheine + CO2</text>
        <dbReference type="Rhea" id="RHEA:16793"/>
        <dbReference type="ChEBI" id="CHEBI:15378"/>
        <dbReference type="ChEBI" id="CHEBI:16526"/>
        <dbReference type="ChEBI" id="CHEBI:59458"/>
        <dbReference type="ChEBI" id="CHEBI:61723"/>
        <dbReference type="EC" id="4.1.1.36"/>
    </reaction>
</comment>
<dbReference type="Gene3D" id="3.40.50.1950">
    <property type="entry name" value="Flavin prenyltransferase-like"/>
    <property type="match status" value="1"/>
</dbReference>
<keyword evidence="3 4" id="KW-0285">Flavoprotein</keyword>
<evidence type="ECO:0000313" key="8">
    <source>
        <dbReference type="Proteomes" id="UP000824176"/>
    </source>
</evidence>